<feature type="transmembrane region" description="Helical" evidence="6">
    <location>
        <begin position="315"/>
        <end position="335"/>
    </location>
</feature>
<evidence type="ECO:0000256" key="3">
    <source>
        <dbReference type="ARBA" id="ARBA00022692"/>
    </source>
</evidence>
<dbReference type="EMBL" id="SMBX01000005">
    <property type="protein sequence ID" value="TCU98389.1"/>
    <property type="molecule type" value="Genomic_DNA"/>
</dbReference>
<protein>
    <submittedName>
        <fullName evidence="7">MFS transporter</fullName>
    </submittedName>
</protein>
<evidence type="ECO:0000256" key="4">
    <source>
        <dbReference type="ARBA" id="ARBA00022989"/>
    </source>
</evidence>
<feature type="transmembrane region" description="Helical" evidence="6">
    <location>
        <begin position="196"/>
        <end position="215"/>
    </location>
</feature>
<organism evidence="7 8">
    <name type="scientific">Paracandidimonas soli</name>
    <dbReference type="NCBI Taxonomy" id="1917182"/>
    <lineage>
        <taxon>Bacteria</taxon>
        <taxon>Pseudomonadati</taxon>
        <taxon>Pseudomonadota</taxon>
        <taxon>Betaproteobacteria</taxon>
        <taxon>Burkholderiales</taxon>
        <taxon>Alcaligenaceae</taxon>
        <taxon>Paracandidimonas</taxon>
    </lineage>
</organism>
<dbReference type="RefSeq" id="WP_377748241.1">
    <property type="nucleotide sequence ID" value="NZ_JBHRVM010000001.1"/>
</dbReference>
<dbReference type="Proteomes" id="UP000294692">
    <property type="component" value="Unassembled WGS sequence"/>
</dbReference>
<dbReference type="InterPro" id="IPR004752">
    <property type="entry name" value="AmpG_permease/AT-1"/>
</dbReference>
<feature type="transmembrane region" description="Helical" evidence="6">
    <location>
        <begin position="341"/>
        <end position="366"/>
    </location>
</feature>
<gene>
    <name evidence="7" type="ORF">EV686_10586</name>
</gene>
<feature type="transmembrane region" description="Helical" evidence="6">
    <location>
        <begin position="171"/>
        <end position="190"/>
    </location>
</feature>
<feature type="transmembrane region" description="Helical" evidence="6">
    <location>
        <begin position="402"/>
        <end position="423"/>
    </location>
</feature>
<feature type="transmembrane region" description="Helical" evidence="6">
    <location>
        <begin position="130"/>
        <end position="150"/>
    </location>
</feature>
<comment type="subcellular location">
    <subcellularLocation>
        <location evidence="1">Membrane</location>
        <topology evidence="1">Multi-pass membrane protein</topology>
    </subcellularLocation>
</comment>
<comment type="caution">
    <text evidence="7">The sequence shown here is derived from an EMBL/GenBank/DDBJ whole genome shotgun (WGS) entry which is preliminary data.</text>
</comment>
<proteinExistence type="predicted"/>
<dbReference type="InterPro" id="IPR036259">
    <property type="entry name" value="MFS_trans_sf"/>
</dbReference>
<evidence type="ECO:0000313" key="7">
    <source>
        <dbReference type="EMBL" id="TCU98389.1"/>
    </source>
</evidence>
<keyword evidence="4 6" id="KW-1133">Transmembrane helix</keyword>
<dbReference type="GO" id="GO:0022857">
    <property type="term" value="F:transmembrane transporter activity"/>
    <property type="evidence" value="ECO:0007669"/>
    <property type="project" value="InterPro"/>
</dbReference>
<evidence type="ECO:0000256" key="5">
    <source>
        <dbReference type="ARBA" id="ARBA00023136"/>
    </source>
</evidence>
<feature type="transmembrane region" description="Helical" evidence="6">
    <location>
        <begin position="73"/>
        <end position="90"/>
    </location>
</feature>
<name>A0A4V2VRI0_9BURK</name>
<dbReference type="PANTHER" id="PTHR12778">
    <property type="entry name" value="SOLUTE CARRIER FAMILY 33 ACETYL-COA TRANSPORTER -RELATED"/>
    <property type="match status" value="1"/>
</dbReference>
<dbReference type="AlphaFoldDB" id="A0A4V2VRI0"/>
<dbReference type="GO" id="GO:0016020">
    <property type="term" value="C:membrane"/>
    <property type="evidence" value="ECO:0007669"/>
    <property type="project" value="UniProtKB-SubCell"/>
</dbReference>
<evidence type="ECO:0000313" key="8">
    <source>
        <dbReference type="Proteomes" id="UP000294692"/>
    </source>
</evidence>
<keyword evidence="8" id="KW-1185">Reference proteome</keyword>
<feature type="transmembrane region" description="Helical" evidence="6">
    <location>
        <begin position="251"/>
        <end position="269"/>
    </location>
</feature>
<keyword evidence="2" id="KW-0813">Transport</keyword>
<keyword evidence="5 6" id="KW-0472">Membrane</keyword>
<accession>A0A4V2VRI0</accession>
<dbReference type="Gene3D" id="1.20.1250.20">
    <property type="entry name" value="MFS general substrate transporter like domains"/>
    <property type="match status" value="1"/>
</dbReference>
<evidence type="ECO:0000256" key="6">
    <source>
        <dbReference type="SAM" id="Phobius"/>
    </source>
</evidence>
<feature type="transmembrane region" description="Helical" evidence="6">
    <location>
        <begin position="33"/>
        <end position="53"/>
    </location>
</feature>
<evidence type="ECO:0000256" key="1">
    <source>
        <dbReference type="ARBA" id="ARBA00004141"/>
    </source>
</evidence>
<keyword evidence="3 6" id="KW-0812">Transmembrane</keyword>
<feature type="transmembrane region" description="Helical" evidence="6">
    <location>
        <begin position="284"/>
        <end position="303"/>
    </location>
</feature>
<evidence type="ECO:0000256" key="2">
    <source>
        <dbReference type="ARBA" id="ARBA00022448"/>
    </source>
</evidence>
<feature type="transmembrane region" description="Helical" evidence="6">
    <location>
        <begin position="102"/>
        <end position="118"/>
    </location>
</feature>
<reference evidence="7 8" key="1">
    <citation type="submission" date="2019-03" db="EMBL/GenBank/DDBJ databases">
        <title>Genomic Encyclopedia of Type Strains, Phase IV (KMG-IV): sequencing the most valuable type-strain genomes for metagenomic binning, comparative biology and taxonomic classification.</title>
        <authorList>
            <person name="Goeker M."/>
        </authorList>
    </citation>
    <scope>NUCLEOTIDE SEQUENCE [LARGE SCALE GENOMIC DNA]</scope>
    <source>
        <strain evidence="7 8">DSM 100048</strain>
    </source>
</reference>
<dbReference type="PANTHER" id="PTHR12778:SF10">
    <property type="entry name" value="MAJOR FACILITATOR SUPERFAMILY DOMAIN-CONTAINING PROTEIN 3"/>
    <property type="match status" value="1"/>
</dbReference>
<dbReference type="SUPFAM" id="SSF103473">
    <property type="entry name" value="MFS general substrate transporter"/>
    <property type="match status" value="1"/>
</dbReference>
<sequence>MRFIEFGATTPTAGAHLKPLNGIGKVLMTRMRLLGLQLLFGWMNLALAVPAIYLMFGMPVVMRQHGWSGTEIGLFQLAALPALFKFLFAVPVQRVRLGSGHFAHWLLMLCAVLLALYWQLGRENLIDDRLMLFTLTFAISIAATWADIPLNALAVRWLPRDEQLRAGSIRSAAMFLGAIVGGGVLIVIQARQGWQAPFWLMGVGLVLGMLPFLALRSWTAPRMAMDEDDAPEPCVLADWKGFFSQPGARQWTLLLLTSFPFIGAVWLYLKPLMLDQGMALERVAFIVGIVGGLTGALFSLIGGRLIPLLGIARAIVLYLLVALGALILLTLSIWTPLEGEAWLIACAILVAAGMGMVSALMFGLTMFFTRRQRNAMDYGLQVTLFTASRLAVPVFAGMLLDVLGYGGMLMVLTLGVLAAFGIACRVRETVARSTQPMLAGRDESA</sequence>
<dbReference type="Pfam" id="PF07690">
    <property type="entry name" value="MFS_1"/>
    <property type="match status" value="1"/>
</dbReference>
<feature type="transmembrane region" description="Helical" evidence="6">
    <location>
        <begin position="378"/>
        <end position="396"/>
    </location>
</feature>
<dbReference type="InterPro" id="IPR011701">
    <property type="entry name" value="MFS"/>
</dbReference>